<dbReference type="SMART" id="SM00454">
    <property type="entry name" value="SAM"/>
    <property type="match status" value="1"/>
</dbReference>
<dbReference type="PANTHER" id="PTHR12247">
    <property type="entry name" value="POLYCOMB GROUP PROTEIN"/>
    <property type="match status" value="1"/>
</dbReference>
<evidence type="ECO:0000256" key="5">
    <source>
        <dbReference type="ARBA" id="ARBA00023163"/>
    </source>
</evidence>
<dbReference type="PROSITE" id="PS50105">
    <property type="entry name" value="SAM_DOMAIN"/>
    <property type="match status" value="1"/>
</dbReference>
<evidence type="ECO:0000256" key="6">
    <source>
        <dbReference type="ARBA" id="ARBA00023242"/>
    </source>
</evidence>
<sequence>MPAFRDLWSSVWVQETLPIVRTHVESPGNTDLQHTEATTNLAVSHREVCVGSVQVAILLSLMYESTGSFHMIFQNTGLLQLLIHESESERYTSSRQGPRDPSQWNMEDVMQFIREADPQLGSHAELFRKHEIDGKALLLLRSDVMMKYMGLKLGPALKLSHHIDKLKQGKF</sequence>
<dbReference type="InterPro" id="IPR047531">
    <property type="entry name" value="SAM_Scm-like"/>
</dbReference>
<comment type="subcellular location">
    <subcellularLocation>
        <location evidence="1">Nucleus</location>
    </subcellularLocation>
</comment>
<dbReference type="InterPro" id="IPR001660">
    <property type="entry name" value="SAM"/>
</dbReference>
<feature type="domain" description="SAM" evidence="7">
    <location>
        <begin position="104"/>
        <end position="169"/>
    </location>
</feature>
<proteinExistence type="inferred from homology"/>
<keyword evidence="5" id="KW-0804">Transcription</keyword>
<dbReference type="CDD" id="cd09578">
    <property type="entry name" value="SAM_Scm"/>
    <property type="match status" value="1"/>
</dbReference>
<dbReference type="Pfam" id="PF00536">
    <property type="entry name" value="SAM_1"/>
    <property type="match status" value="1"/>
</dbReference>
<dbReference type="InterPro" id="IPR013761">
    <property type="entry name" value="SAM/pointed_sf"/>
</dbReference>
<dbReference type="InterPro" id="IPR050548">
    <property type="entry name" value="PcG_chromatin_remod_factors"/>
</dbReference>
<dbReference type="AlphaFoldDB" id="A0A2G9RAC7"/>
<reference evidence="8" key="1">
    <citation type="submission" date="2017-08" db="EMBL/GenBank/DDBJ databases">
        <title>Assembly of the North American Bullfrog Genome.</title>
        <authorList>
            <person name="Warren R.L."/>
            <person name="Vandervalk B.P."/>
            <person name="Kucuk E."/>
            <person name="Birol I."/>
            <person name="Helbing C."/>
            <person name="Pandoh P."/>
            <person name="Behsaz B."/>
            <person name="Mohamadi H."/>
            <person name="Chu J."/>
            <person name="Jackman S."/>
            <person name="Hammond S.A."/>
            <person name="Veldhoen N."/>
            <person name="Kirk H."/>
            <person name="Zhao Y."/>
            <person name="Coope R."/>
            <person name="Pleasance S."/>
            <person name="Moore R."/>
            <person name="Holt R."/>
        </authorList>
    </citation>
    <scope>NUCLEOTIDE SEQUENCE</scope>
    <source>
        <strain evidence="8">Bruno</strain>
        <tissue evidence="8">Liver</tissue>
    </source>
</reference>
<gene>
    <name evidence="8" type="ORF">AB205_0102340</name>
</gene>
<dbReference type="GO" id="GO:0005634">
    <property type="term" value="C:nucleus"/>
    <property type="evidence" value="ECO:0007669"/>
    <property type="project" value="UniProtKB-SubCell"/>
</dbReference>
<keyword evidence="4" id="KW-0805">Transcription regulation</keyword>
<accession>A0A2G9RAC7</accession>
<keyword evidence="6" id="KW-0539">Nucleus</keyword>
<evidence type="ECO:0000256" key="4">
    <source>
        <dbReference type="ARBA" id="ARBA00023015"/>
    </source>
</evidence>
<dbReference type="PANTHER" id="PTHR12247:SF68">
    <property type="entry name" value="POLYCOMB PROTEIN SCMH1"/>
    <property type="match status" value="1"/>
</dbReference>
<dbReference type="GO" id="GO:0042393">
    <property type="term" value="F:histone binding"/>
    <property type="evidence" value="ECO:0007669"/>
    <property type="project" value="TreeGrafter"/>
</dbReference>
<evidence type="ECO:0000259" key="7">
    <source>
        <dbReference type="PROSITE" id="PS50105"/>
    </source>
</evidence>
<name>A0A2G9RAC7_AQUCT</name>
<dbReference type="EMBL" id="KV957591">
    <property type="protein sequence ID" value="PIO24848.1"/>
    <property type="molecule type" value="Genomic_DNA"/>
</dbReference>
<evidence type="ECO:0000256" key="1">
    <source>
        <dbReference type="ARBA" id="ARBA00004123"/>
    </source>
</evidence>
<organism evidence="8">
    <name type="scientific">Aquarana catesbeiana</name>
    <name type="common">American bullfrog</name>
    <name type="synonym">Rana catesbeiana</name>
    <dbReference type="NCBI Taxonomy" id="8400"/>
    <lineage>
        <taxon>Eukaryota</taxon>
        <taxon>Metazoa</taxon>
        <taxon>Chordata</taxon>
        <taxon>Craniata</taxon>
        <taxon>Vertebrata</taxon>
        <taxon>Euteleostomi</taxon>
        <taxon>Amphibia</taxon>
        <taxon>Batrachia</taxon>
        <taxon>Anura</taxon>
        <taxon>Neobatrachia</taxon>
        <taxon>Ranoidea</taxon>
        <taxon>Ranidae</taxon>
        <taxon>Aquarana</taxon>
    </lineage>
</organism>
<comment type="similarity">
    <text evidence="2">Belongs to the SCM family.</text>
</comment>
<evidence type="ECO:0000256" key="3">
    <source>
        <dbReference type="ARBA" id="ARBA00022491"/>
    </source>
</evidence>
<dbReference type="SUPFAM" id="SSF47769">
    <property type="entry name" value="SAM/Pointed domain"/>
    <property type="match status" value="1"/>
</dbReference>
<protein>
    <recommendedName>
        <fullName evidence="7">SAM domain-containing protein</fullName>
    </recommendedName>
</protein>
<evidence type="ECO:0000256" key="2">
    <source>
        <dbReference type="ARBA" id="ARBA00008469"/>
    </source>
</evidence>
<dbReference type="OrthoDB" id="5912862at2759"/>
<dbReference type="GO" id="GO:0003682">
    <property type="term" value="F:chromatin binding"/>
    <property type="evidence" value="ECO:0007669"/>
    <property type="project" value="TreeGrafter"/>
</dbReference>
<dbReference type="Gene3D" id="1.10.150.50">
    <property type="entry name" value="Transcription Factor, Ets-1"/>
    <property type="match status" value="1"/>
</dbReference>
<evidence type="ECO:0000313" key="8">
    <source>
        <dbReference type="EMBL" id="PIO24848.1"/>
    </source>
</evidence>
<keyword evidence="3" id="KW-0678">Repressor</keyword>
<dbReference type="FunFam" id="1.10.150.50:FF:000018">
    <property type="entry name" value="Polycomb protein scmh1 isoform 4"/>
    <property type="match status" value="1"/>
</dbReference>
<dbReference type="GO" id="GO:0045892">
    <property type="term" value="P:negative regulation of DNA-templated transcription"/>
    <property type="evidence" value="ECO:0007669"/>
    <property type="project" value="TreeGrafter"/>
</dbReference>